<dbReference type="PANTHER" id="PTHR28043:SF1">
    <property type="entry name" value="INCREASED RECOMBINATION CENTERS PROTEIN 6"/>
    <property type="match status" value="1"/>
</dbReference>
<dbReference type="GeneID" id="66114464"/>
<evidence type="ECO:0000256" key="4">
    <source>
        <dbReference type="ARBA" id="ARBA00022447"/>
    </source>
</evidence>
<evidence type="ECO:0000313" key="5">
    <source>
        <dbReference type="EMBL" id="KAG7192980.1"/>
    </source>
</evidence>
<dbReference type="PANTHER" id="PTHR28043">
    <property type="entry name" value="INCREASED RECOMBINATION CENTERS PROTEIN 6"/>
    <property type="match status" value="1"/>
</dbReference>
<dbReference type="OrthoDB" id="10261384at2759"/>
<dbReference type="GO" id="GO:0016192">
    <property type="term" value="P:vesicle-mediated transport"/>
    <property type="evidence" value="ECO:0007669"/>
    <property type="project" value="InterPro"/>
</dbReference>
<evidence type="ECO:0000256" key="1">
    <source>
        <dbReference type="ARBA" id="ARBA00002976"/>
    </source>
</evidence>
<comment type="similarity">
    <text evidence="2">Belongs to the IRC6 family.</text>
</comment>
<accession>A0A9P7V816</accession>
<organism evidence="5 6">
    <name type="scientific">Scheffersomyces spartinae</name>
    <dbReference type="NCBI Taxonomy" id="45513"/>
    <lineage>
        <taxon>Eukaryota</taxon>
        <taxon>Fungi</taxon>
        <taxon>Dikarya</taxon>
        <taxon>Ascomycota</taxon>
        <taxon>Saccharomycotina</taxon>
        <taxon>Pichiomycetes</taxon>
        <taxon>Debaryomycetaceae</taxon>
        <taxon>Scheffersomyces</taxon>
    </lineage>
</organism>
<evidence type="ECO:0000256" key="3">
    <source>
        <dbReference type="ARBA" id="ARBA00015902"/>
    </source>
</evidence>
<protein>
    <recommendedName>
        <fullName evidence="3">Increased recombination centers protein 6</fullName>
    </recommendedName>
</protein>
<evidence type="ECO:0000256" key="2">
    <source>
        <dbReference type="ARBA" id="ARBA00007973"/>
    </source>
</evidence>
<sequence>MIPNHVLVVGPPHSGKLRIAQEIGEELESPTINQDSHSGLIFRKKLSTRYFSTNINILVDEYPGARADDVGSDSAKAKALEEWAGEFMSDEMTELRDALDGLIFCLDSNDKLEHLERCLEILESIRNVLTPEDAYAWPGFIVVVVNGLPEEDSCLAIEDLALVRGLECVNLKQSGYNEYNERLGLGRIKELFDSHEWSSTSNEVEEKPSTSNLYEQRKTVQIQSMTEPILAAEEKETNEEQPFELSEILQRLSLEKEKAAGMQNKEQKEAYVRKVIDEIIDYI</sequence>
<proteinExistence type="inferred from homology"/>
<dbReference type="Gene3D" id="3.40.50.11960">
    <property type="match status" value="1"/>
</dbReference>
<comment type="function">
    <text evidence="1">Involved in gross chromosomal rearrangements (GCRs) and telomere healing.</text>
</comment>
<keyword evidence="4" id="KW-0160">Chromosomal rearrangement</keyword>
<dbReference type="Proteomes" id="UP000790833">
    <property type="component" value="Unassembled WGS sequence"/>
</dbReference>
<name>A0A9P7V816_9ASCO</name>
<keyword evidence="6" id="KW-1185">Reference proteome</keyword>
<dbReference type="EMBL" id="JAHMUF010000014">
    <property type="protein sequence ID" value="KAG7192980.1"/>
    <property type="molecule type" value="Genomic_DNA"/>
</dbReference>
<gene>
    <name evidence="5" type="primary">IRC6</name>
    <name evidence="5" type="ORF">KQ657_001090</name>
</gene>
<evidence type="ECO:0000313" key="6">
    <source>
        <dbReference type="Proteomes" id="UP000790833"/>
    </source>
</evidence>
<dbReference type="InterPro" id="IPR034627">
    <property type="entry name" value="Irc6"/>
</dbReference>
<dbReference type="GO" id="GO:0030674">
    <property type="term" value="F:protein-macromolecule adaptor activity"/>
    <property type="evidence" value="ECO:0007669"/>
    <property type="project" value="TreeGrafter"/>
</dbReference>
<dbReference type="RefSeq" id="XP_043048529.1">
    <property type="nucleotide sequence ID" value="XM_043191897.1"/>
</dbReference>
<comment type="caution">
    <text evidence="5">The sequence shown here is derived from an EMBL/GenBank/DDBJ whole genome shotgun (WGS) entry which is preliminary data.</text>
</comment>
<reference evidence="5" key="1">
    <citation type="submission" date="2021-03" db="EMBL/GenBank/DDBJ databases">
        <authorList>
            <person name="Palmer J.M."/>
        </authorList>
    </citation>
    <scope>NUCLEOTIDE SEQUENCE</scope>
    <source>
        <strain evidence="5">ARV_011</strain>
    </source>
</reference>
<dbReference type="AlphaFoldDB" id="A0A9P7V816"/>